<evidence type="ECO:0000256" key="1">
    <source>
        <dbReference type="ARBA" id="ARBA00006192"/>
    </source>
</evidence>
<evidence type="ECO:0000256" key="3">
    <source>
        <dbReference type="ARBA" id="ARBA00044493"/>
    </source>
</evidence>
<comment type="similarity">
    <text evidence="1">Belongs to the CCM1 family.</text>
</comment>
<feature type="repeat" description="PPR" evidence="5">
    <location>
        <begin position="299"/>
        <end position="333"/>
    </location>
</feature>
<evidence type="ECO:0000256" key="4">
    <source>
        <dbReference type="ARBA" id="ARBA00044511"/>
    </source>
</evidence>
<sequence length="688" mass="80875">MIDYLVMITKLQPSTALSIMNKYIVNNTTKLIQRKEFKCFLCNKQYREFFNAKEEKKYNYSHFDNGKSRFTSSSKLFTLTTTSQIEISFKNLQRLVEDQKVELKDIETFPELTNLLIKQLIELEINNGMKSIMWIYDRFGDDSDYNVLTHESKGLIIRELLKYKQREKAVMIMQKLLNDDNYTPESSLINELIDNLGRRSSNGYSNMNMMDKAEEYFNLMIEDNKITPTIEIFTTLINHHLRLLNIERSEQLFKTMKSYNIHPNIITYNAIINNSVIKFDMETAEKFFNEVIESDIQPDVATFSTLLKGYLNAGDTVRALQINEMMRKYGIIPNRTYITLLMKVYIQNKDLEQAEKVYTTMLEQPTTSGSSSSSSSQVANSDLIKSNIKSLTFHLKNLLQEARDKDYAYELYKNYLEKFDNYELKYTPDTYFFTIFISSFAQQFLDVGLAVELFEEMNRREIKPSIVTYTILIDGFALKGRADEAVEYFERMKKDSIEPNIYTYTSLIKAWVQVRRIDKVKEVYNEMVSKNIKPVSATLRALQKIRLDTQGDLIDKTPNSQKEAHYWGGKLWVSKDIETVDRLFQSFLLTMSNSFSTHDDYKPHVKTFRYFINCYLFKYENLTKALQVLQEMVKLNIKPDYITYCCFIKGFCMLGQVEKSHSILEIMKNKCEELHKALMKIKREKGEY</sequence>
<evidence type="ECO:0000313" key="8">
    <source>
        <dbReference type="Proteomes" id="UP001153678"/>
    </source>
</evidence>
<feature type="repeat" description="PPR" evidence="5">
    <location>
        <begin position="604"/>
        <end position="639"/>
    </location>
</feature>
<evidence type="ECO:0000313" key="7">
    <source>
        <dbReference type="EMBL" id="CAI2176140.1"/>
    </source>
</evidence>
<protein>
    <submittedName>
        <fullName evidence="7">3190_t:CDS:1</fullName>
    </submittedName>
</protein>
<comment type="subunit">
    <text evidence="4">Binds to mitochondrial small subunit 15S rRNA.</text>
</comment>
<dbReference type="Proteomes" id="UP001153678">
    <property type="component" value="Unassembled WGS sequence"/>
</dbReference>
<feature type="repeat" description="PPR" evidence="5">
    <location>
        <begin position="465"/>
        <end position="499"/>
    </location>
</feature>
<dbReference type="Pfam" id="PF13041">
    <property type="entry name" value="PPR_2"/>
    <property type="match status" value="1"/>
</dbReference>
<dbReference type="InterPro" id="IPR002885">
    <property type="entry name" value="PPR_rpt"/>
</dbReference>
<proteinExistence type="inferred from homology"/>
<feature type="repeat" description="PPR" evidence="5">
    <location>
        <begin position="264"/>
        <end position="298"/>
    </location>
</feature>
<dbReference type="EMBL" id="CAMKVN010001462">
    <property type="protein sequence ID" value="CAI2176140.1"/>
    <property type="molecule type" value="Genomic_DNA"/>
</dbReference>
<evidence type="ECO:0000256" key="5">
    <source>
        <dbReference type="PROSITE-ProRule" id="PRU00708"/>
    </source>
</evidence>
<dbReference type="OrthoDB" id="185373at2759"/>
<gene>
    <name evidence="7" type="ORF">FWILDA_LOCUS7440</name>
</gene>
<dbReference type="PANTHER" id="PTHR47447:SF17">
    <property type="entry name" value="OS12G0638900 PROTEIN"/>
    <property type="match status" value="1"/>
</dbReference>
<dbReference type="InterPro" id="IPR011990">
    <property type="entry name" value="TPR-like_helical_dom_sf"/>
</dbReference>
<reference evidence="7" key="1">
    <citation type="submission" date="2022-08" db="EMBL/GenBank/DDBJ databases">
        <authorList>
            <person name="Kallberg Y."/>
            <person name="Tangrot J."/>
            <person name="Rosling A."/>
        </authorList>
    </citation>
    <scope>NUCLEOTIDE SEQUENCE</scope>
    <source>
        <strain evidence="7">Wild A</strain>
    </source>
</reference>
<evidence type="ECO:0000256" key="2">
    <source>
        <dbReference type="ARBA" id="ARBA00022737"/>
    </source>
</evidence>
<evidence type="ECO:0000259" key="6">
    <source>
        <dbReference type="Pfam" id="PF17177"/>
    </source>
</evidence>
<keyword evidence="2" id="KW-0677">Repeat</keyword>
<feature type="repeat" description="PPR" evidence="5">
    <location>
        <begin position="640"/>
        <end position="670"/>
    </location>
</feature>
<keyword evidence="8" id="KW-1185">Reference proteome</keyword>
<dbReference type="AlphaFoldDB" id="A0A9W4SNV6"/>
<dbReference type="InterPro" id="IPR033443">
    <property type="entry name" value="PROP1-like_PPR_dom"/>
</dbReference>
<name>A0A9W4SNV6_9GLOM</name>
<dbReference type="Gene3D" id="1.25.40.10">
    <property type="entry name" value="Tetratricopeptide repeat domain"/>
    <property type="match status" value="4"/>
</dbReference>
<dbReference type="PANTHER" id="PTHR47447">
    <property type="entry name" value="OS03G0856100 PROTEIN"/>
    <property type="match status" value="1"/>
</dbReference>
<dbReference type="Pfam" id="PF01535">
    <property type="entry name" value="PPR"/>
    <property type="match status" value="1"/>
</dbReference>
<comment type="caution">
    <text evidence="7">The sequence shown here is derived from an EMBL/GenBank/DDBJ whole genome shotgun (WGS) entry which is preliminary data.</text>
</comment>
<feature type="repeat" description="PPR" evidence="5">
    <location>
        <begin position="500"/>
        <end position="534"/>
    </location>
</feature>
<feature type="repeat" description="PPR" evidence="5">
    <location>
        <begin position="429"/>
        <end position="464"/>
    </location>
</feature>
<dbReference type="Pfam" id="PF17177">
    <property type="entry name" value="PPR_long"/>
    <property type="match status" value="1"/>
</dbReference>
<dbReference type="SUPFAM" id="SSF81901">
    <property type="entry name" value="HCP-like"/>
    <property type="match status" value="1"/>
</dbReference>
<organism evidence="7 8">
    <name type="scientific">Funneliformis geosporum</name>
    <dbReference type="NCBI Taxonomy" id="1117311"/>
    <lineage>
        <taxon>Eukaryota</taxon>
        <taxon>Fungi</taxon>
        <taxon>Fungi incertae sedis</taxon>
        <taxon>Mucoromycota</taxon>
        <taxon>Glomeromycotina</taxon>
        <taxon>Glomeromycetes</taxon>
        <taxon>Glomerales</taxon>
        <taxon>Glomeraceae</taxon>
        <taxon>Funneliformis</taxon>
    </lineage>
</organism>
<accession>A0A9W4SNV6</accession>
<dbReference type="PROSITE" id="PS51375">
    <property type="entry name" value="PPR"/>
    <property type="match status" value="7"/>
</dbReference>
<comment type="function">
    <text evidence="3">Regulates mitochondrial small subunit maturation by controlling 15S rRNA 5'-end processing. Localizes to the 5' precursor of the 15S rRNA in a position that is subsequently occupied by mS47 in the mature yeast mtSSU. Uses structure and sequence-specific RNA recognition, binding to a single-stranded region of the precursor and specifically recognizing bases -6 to -1. The exchange of Ccm1 for mS47 is coupled to the irreversible removal of precursor rRNA that is accompanied by conformational changes of the mitoribosomal proteins uS5m and mS26. These conformational changes signal completion of 5'-end rRNA processing through protection of the mature 5'-end of the 15S rRNA and stabilization of mS47. The removal of the 5' precursor together with the dissociation of Ccm1 may be catalyzed by the 5'-3' exoribonuclease Pet127. Involved in the specific removal of group I introns in mitochondrial encoded transcripts.</text>
</comment>
<dbReference type="NCBIfam" id="TIGR00756">
    <property type="entry name" value="PPR"/>
    <property type="match status" value="6"/>
</dbReference>
<dbReference type="Pfam" id="PF13812">
    <property type="entry name" value="PPR_3"/>
    <property type="match status" value="1"/>
</dbReference>
<feature type="domain" description="PROP1-like PPR" evidence="6">
    <location>
        <begin position="244"/>
        <end position="376"/>
    </location>
</feature>